<keyword evidence="2" id="KW-1185">Reference proteome</keyword>
<proteinExistence type="predicted"/>
<protein>
    <submittedName>
        <fullName evidence="1">Uncharacterized protein</fullName>
    </submittedName>
</protein>
<organism evidence="1 2">
    <name type="scientific">Plantactinospora solaniradicis</name>
    <dbReference type="NCBI Taxonomy" id="1723736"/>
    <lineage>
        <taxon>Bacteria</taxon>
        <taxon>Bacillati</taxon>
        <taxon>Actinomycetota</taxon>
        <taxon>Actinomycetes</taxon>
        <taxon>Micromonosporales</taxon>
        <taxon>Micromonosporaceae</taxon>
        <taxon>Plantactinospora</taxon>
    </lineage>
</organism>
<evidence type="ECO:0000313" key="1">
    <source>
        <dbReference type="EMBL" id="MFC6023843.1"/>
    </source>
</evidence>
<name>A0ABW1KUV5_9ACTN</name>
<reference evidence="2" key="1">
    <citation type="journal article" date="2019" name="Int. J. Syst. Evol. Microbiol.">
        <title>The Global Catalogue of Microorganisms (GCM) 10K type strain sequencing project: providing services to taxonomists for standard genome sequencing and annotation.</title>
        <authorList>
            <consortium name="The Broad Institute Genomics Platform"/>
            <consortium name="The Broad Institute Genome Sequencing Center for Infectious Disease"/>
            <person name="Wu L."/>
            <person name="Ma J."/>
        </authorList>
    </citation>
    <scope>NUCLEOTIDE SEQUENCE [LARGE SCALE GENOMIC DNA]</scope>
    <source>
        <strain evidence="2">ZS-35-S2</strain>
    </source>
</reference>
<comment type="caution">
    <text evidence="1">The sequence shown here is derived from an EMBL/GenBank/DDBJ whole genome shotgun (WGS) entry which is preliminary data.</text>
</comment>
<dbReference type="EMBL" id="JBHSPR010000131">
    <property type="protein sequence ID" value="MFC6023843.1"/>
    <property type="molecule type" value="Genomic_DNA"/>
</dbReference>
<sequence length="50" mass="5212">MSANLYAADLTGADLRHRTDGPLGAGPNAARHRFPVPDALRLVRAGVATT</sequence>
<evidence type="ECO:0000313" key="2">
    <source>
        <dbReference type="Proteomes" id="UP001596203"/>
    </source>
</evidence>
<dbReference type="RefSeq" id="WP_377434725.1">
    <property type="nucleotide sequence ID" value="NZ_JBHSPR010000131.1"/>
</dbReference>
<gene>
    <name evidence="1" type="ORF">ACFP2T_47790</name>
</gene>
<accession>A0ABW1KUV5</accession>
<dbReference type="Proteomes" id="UP001596203">
    <property type="component" value="Unassembled WGS sequence"/>
</dbReference>